<comment type="similarity">
    <text evidence="2">Belongs to the binding-protein-dependent transport system permease family. FecCD subfamily.</text>
</comment>
<reference evidence="9 10" key="1">
    <citation type="submission" date="2020-05" db="EMBL/GenBank/DDBJ databases">
        <title>MicrobeNet Type strains.</title>
        <authorList>
            <person name="Nicholson A.C."/>
        </authorList>
    </citation>
    <scope>NUCLEOTIDE SEQUENCE [LARGE SCALE GENOMIC DNA]</scope>
    <source>
        <strain evidence="9 10">JCM 3224</strain>
    </source>
</reference>
<keyword evidence="5 8" id="KW-0812">Transmembrane</keyword>
<evidence type="ECO:0000313" key="10">
    <source>
        <dbReference type="Proteomes" id="UP000586827"/>
    </source>
</evidence>
<evidence type="ECO:0000256" key="3">
    <source>
        <dbReference type="ARBA" id="ARBA00022448"/>
    </source>
</evidence>
<name>A0A849BS75_9NOCA</name>
<evidence type="ECO:0000256" key="5">
    <source>
        <dbReference type="ARBA" id="ARBA00022692"/>
    </source>
</evidence>
<dbReference type="GO" id="GO:0005886">
    <property type="term" value="C:plasma membrane"/>
    <property type="evidence" value="ECO:0007669"/>
    <property type="project" value="UniProtKB-SubCell"/>
</dbReference>
<comment type="subcellular location">
    <subcellularLocation>
        <location evidence="1">Cell membrane</location>
        <topology evidence="1">Multi-pass membrane protein</topology>
    </subcellularLocation>
</comment>
<keyword evidence="10" id="KW-1185">Reference proteome</keyword>
<organism evidence="9 10">
    <name type="scientific">Nocardia uniformis</name>
    <dbReference type="NCBI Taxonomy" id="53432"/>
    <lineage>
        <taxon>Bacteria</taxon>
        <taxon>Bacillati</taxon>
        <taxon>Actinomycetota</taxon>
        <taxon>Actinomycetes</taxon>
        <taxon>Mycobacteriales</taxon>
        <taxon>Nocardiaceae</taxon>
        <taxon>Nocardia</taxon>
    </lineage>
</organism>
<sequence>MVFAIAVVGVAVLSLMVGARPLAPAAVLDALLTTDLTNPDHAVVWDGRVPRTALGLIAGVAMGVAGALIQGLTRNPLADPGILGINAGAAFGVVLAVGILGIETVLGYIWFAFAGGLVAAVGVFLIGRGRNVDPVRLVLAGVALSAVLEGMGQALALVNPQAFDRLRTWNVGSIDIGSTRPIIAISAFVLAGVVLALFTGRRLNALAMGDEVAASLGAGVRGTRVMALAATTLLAGSVAATAGVIVFLGLMVPHLARWICGPDYRWVLLYSALLGAVILLLADIVGRVVVRGELAAGIVVAVVGAPFLIALARRRKVIEL</sequence>
<gene>
    <name evidence="9" type="ORF">HLB23_03640</name>
</gene>
<evidence type="ECO:0000256" key="6">
    <source>
        <dbReference type="ARBA" id="ARBA00022989"/>
    </source>
</evidence>
<dbReference type="InterPro" id="IPR037294">
    <property type="entry name" value="ABC_BtuC-like"/>
</dbReference>
<dbReference type="GO" id="GO:0022857">
    <property type="term" value="F:transmembrane transporter activity"/>
    <property type="evidence" value="ECO:0007669"/>
    <property type="project" value="InterPro"/>
</dbReference>
<feature type="transmembrane region" description="Helical" evidence="8">
    <location>
        <begin position="108"/>
        <end position="126"/>
    </location>
</feature>
<dbReference type="Gene3D" id="1.10.3470.10">
    <property type="entry name" value="ABC transporter involved in vitamin B12 uptake, BtuC"/>
    <property type="match status" value="1"/>
</dbReference>
<evidence type="ECO:0000256" key="7">
    <source>
        <dbReference type="ARBA" id="ARBA00023136"/>
    </source>
</evidence>
<dbReference type="PANTHER" id="PTHR30472:SF1">
    <property type="entry name" value="FE(3+) DICITRATE TRANSPORT SYSTEM PERMEASE PROTEIN FECC-RELATED"/>
    <property type="match status" value="1"/>
</dbReference>
<dbReference type="PANTHER" id="PTHR30472">
    <property type="entry name" value="FERRIC ENTEROBACTIN TRANSPORT SYSTEM PERMEASE PROTEIN"/>
    <property type="match status" value="1"/>
</dbReference>
<feature type="transmembrane region" description="Helical" evidence="8">
    <location>
        <begin position="264"/>
        <end position="282"/>
    </location>
</feature>
<keyword evidence="4" id="KW-1003">Cell membrane</keyword>
<feature type="transmembrane region" description="Helical" evidence="8">
    <location>
        <begin position="225"/>
        <end position="252"/>
    </location>
</feature>
<protein>
    <submittedName>
        <fullName evidence="9">Iron chelate uptake ABC transporter family permease subunit</fullName>
    </submittedName>
</protein>
<dbReference type="Pfam" id="PF01032">
    <property type="entry name" value="FecCD"/>
    <property type="match status" value="1"/>
</dbReference>
<evidence type="ECO:0000256" key="1">
    <source>
        <dbReference type="ARBA" id="ARBA00004651"/>
    </source>
</evidence>
<evidence type="ECO:0000256" key="8">
    <source>
        <dbReference type="SAM" id="Phobius"/>
    </source>
</evidence>
<feature type="transmembrane region" description="Helical" evidence="8">
    <location>
        <begin position="178"/>
        <end position="198"/>
    </location>
</feature>
<dbReference type="SUPFAM" id="SSF81345">
    <property type="entry name" value="ABC transporter involved in vitamin B12 uptake, BtuC"/>
    <property type="match status" value="1"/>
</dbReference>
<evidence type="ECO:0000256" key="2">
    <source>
        <dbReference type="ARBA" id="ARBA00007935"/>
    </source>
</evidence>
<feature type="transmembrane region" description="Helical" evidence="8">
    <location>
        <begin position="294"/>
        <end position="312"/>
    </location>
</feature>
<keyword evidence="6 8" id="KW-1133">Transmembrane helix</keyword>
<dbReference type="GO" id="GO:0033214">
    <property type="term" value="P:siderophore-iron import into cell"/>
    <property type="evidence" value="ECO:0007669"/>
    <property type="project" value="TreeGrafter"/>
</dbReference>
<evidence type="ECO:0000256" key="4">
    <source>
        <dbReference type="ARBA" id="ARBA00022475"/>
    </source>
</evidence>
<dbReference type="InterPro" id="IPR000522">
    <property type="entry name" value="ABC_transptr_permease_BtuC"/>
</dbReference>
<dbReference type="AlphaFoldDB" id="A0A849BS75"/>
<dbReference type="Proteomes" id="UP000586827">
    <property type="component" value="Unassembled WGS sequence"/>
</dbReference>
<feature type="transmembrane region" description="Helical" evidence="8">
    <location>
        <begin position="138"/>
        <end position="158"/>
    </location>
</feature>
<comment type="caution">
    <text evidence="9">The sequence shown here is derived from an EMBL/GenBank/DDBJ whole genome shotgun (WGS) entry which is preliminary data.</text>
</comment>
<keyword evidence="3" id="KW-0813">Transport</keyword>
<feature type="transmembrane region" description="Helical" evidence="8">
    <location>
        <begin position="81"/>
        <end position="102"/>
    </location>
</feature>
<dbReference type="FunFam" id="1.10.3470.10:FF:000001">
    <property type="entry name" value="Vitamin B12 ABC transporter permease BtuC"/>
    <property type="match status" value="1"/>
</dbReference>
<proteinExistence type="inferred from homology"/>
<keyword evidence="7 8" id="KW-0472">Membrane</keyword>
<evidence type="ECO:0000313" key="9">
    <source>
        <dbReference type="EMBL" id="NNH68974.1"/>
    </source>
</evidence>
<feature type="transmembrane region" description="Helical" evidence="8">
    <location>
        <begin position="49"/>
        <end position="69"/>
    </location>
</feature>
<accession>A0A849BS75</accession>
<dbReference type="CDD" id="cd06550">
    <property type="entry name" value="TM_ABC_iron-siderophores_like"/>
    <property type="match status" value="1"/>
</dbReference>
<dbReference type="EMBL" id="JABELX010000001">
    <property type="protein sequence ID" value="NNH68974.1"/>
    <property type="molecule type" value="Genomic_DNA"/>
</dbReference>